<dbReference type="Proteomes" id="UP000288227">
    <property type="component" value="Unassembled WGS sequence"/>
</dbReference>
<dbReference type="Pfam" id="PF13181">
    <property type="entry name" value="TPR_8"/>
    <property type="match status" value="2"/>
</dbReference>
<evidence type="ECO:0000313" key="4">
    <source>
        <dbReference type="EMBL" id="GCC50765.1"/>
    </source>
</evidence>
<name>A0A401U7A3_9BACT</name>
<feature type="repeat" description="TPR" evidence="1">
    <location>
        <begin position="304"/>
        <end position="337"/>
    </location>
</feature>
<dbReference type="PROSITE" id="PS51257">
    <property type="entry name" value="PROKAR_LIPOPROTEIN"/>
    <property type="match status" value="1"/>
</dbReference>
<sequence>MRFVTNKRLLVKINIASLCIAIGLLLSGCSAERNTVTSKAFHNLASHYNGYFYAEEEMTKVELGYAKSMTDDYNRILRLYPKLDSTQSASYDKELKEVVKMASLAIQYHKNSKWVDDSYILVGKARLYALDWGNAIQTFKFVNTNSKDKDARHQAIINLIRTFTEHGEYNNAKAAADFLQKEELNTENKKQLFLERAYLAQTQNDLDKMVFNLTQAAPLLQKKSDRPGRIYFIIGQVYQKLGFEAQAYNYYRKCLGTHPEYEVDFYARLYSAQVTEISRSRDISTARKSFKRLLKDSKNRDFKDKIYYEMGLFERKRGNIEQGVEYLNQAIRIGNNKRVDGEAYLRLGEMNYDKKKYELSQAYYDSAVKTLPVDYEGIASIKKRQEILNEFVQHLTTIRWQDSLLVLSQMDTAALRLQVEAAVKASMKPELEGKKKKKSNRINIEQAPTSIFATDPNDAGNENSTWYFANATAVALGQTEFARVWGNIALEDNWRISQRATARPQASINDVEAPQSNNNANESTNSQASNIETALVKIKEQLLDTDEKKEASLKMIEEAYYMLGDIYSLKLEEPANAIETYNTLLKRFPETDYRAEVLYRLYILNKESNPDGANAFANILKSDFPESSWTKILLNPDYLTEAGKVAVRQKALYAVAYNYYTGDVYDSANVILQNAKMLGLSTFTPNLELLEALVSAKTEGVETYKQKLQTFTEIYPEHQLYAYAKKLLEAAEKKLISESTTTAIKYETELLGQHVFVIAFNKQEGLSDALQNALQAFNKQHYTQQNFSMSNTKLTEDKFIFMISGISDRLAAKAYINLFNEKLAAMNALKNYNFNNFVISEENLDTLKRTQALNEYLIFYKQNYQTENQ</sequence>
<dbReference type="InterPro" id="IPR019734">
    <property type="entry name" value="TPR_rpt"/>
</dbReference>
<dbReference type="EMBL" id="BHXQ01000002">
    <property type="protein sequence ID" value="GCC50765.1"/>
    <property type="molecule type" value="Genomic_DNA"/>
</dbReference>
<feature type="repeat" description="TPR" evidence="1">
    <location>
        <begin position="341"/>
        <end position="374"/>
    </location>
</feature>
<organism evidence="4 5">
    <name type="scientific">Chryseotalea sanaruensis</name>
    <dbReference type="NCBI Taxonomy" id="2482724"/>
    <lineage>
        <taxon>Bacteria</taxon>
        <taxon>Pseudomonadati</taxon>
        <taxon>Bacteroidota</taxon>
        <taxon>Cytophagia</taxon>
        <taxon>Cytophagales</taxon>
        <taxon>Chryseotaleaceae</taxon>
        <taxon>Chryseotalea</taxon>
    </lineage>
</organism>
<feature type="region of interest" description="Disordered" evidence="2">
    <location>
        <begin position="501"/>
        <end position="526"/>
    </location>
</feature>
<feature type="chain" id="PRO_5018995892" evidence="3">
    <location>
        <begin position="32"/>
        <end position="869"/>
    </location>
</feature>
<evidence type="ECO:0000313" key="5">
    <source>
        <dbReference type="Proteomes" id="UP000288227"/>
    </source>
</evidence>
<keyword evidence="1" id="KW-0802">TPR repeat</keyword>
<keyword evidence="3" id="KW-0732">Signal</keyword>
<comment type="caution">
    <text evidence="4">The sequence shown here is derived from an EMBL/GenBank/DDBJ whole genome shotgun (WGS) entry which is preliminary data.</text>
</comment>
<dbReference type="PROSITE" id="PS50005">
    <property type="entry name" value="TPR"/>
    <property type="match status" value="3"/>
</dbReference>
<dbReference type="Pfam" id="PF13174">
    <property type="entry name" value="TPR_6"/>
    <property type="match status" value="1"/>
</dbReference>
<keyword evidence="5" id="KW-1185">Reference proteome</keyword>
<accession>A0A401U7A3</accession>
<evidence type="ECO:0000256" key="3">
    <source>
        <dbReference type="SAM" id="SignalP"/>
    </source>
</evidence>
<feature type="signal peptide" evidence="3">
    <location>
        <begin position="1"/>
        <end position="31"/>
    </location>
</feature>
<dbReference type="SUPFAM" id="SSF81901">
    <property type="entry name" value="HCP-like"/>
    <property type="match status" value="1"/>
</dbReference>
<proteinExistence type="predicted"/>
<dbReference type="AlphaFoldDB" id="A0A401U7A3"/>
<dbReference type="SMART" id="SM00028">
    <property type="entry name" value="TPR"/>
    <property type="match status" value="4"/>
</dbReference>
<evidence type="ECO:0000256" key="2">
    <source>
        <dbReference type="SAM" id="MobiDB-lite"/>
    </source>
</evidence>
<dbReference type="Gene3D" id="1.25.40.10">
    <property type="entry name" value="Tetratricopeptide repeat domain"/>
    <property type="match status" value="3"/>
</dbReference>
<protein>
    <submittedName>
        <fullName evidence="4">Tetratricopeptide repeat protein</fullName>
    </submittedName>
</protein>
<evidence type="ECO:0000256" key="1">
    <source>
        <dbReference type="PROSITE-ProRule" id="PRU00339"/>
    </source>
</evidence>
<dbReference type="InterPro" id="IPR011990">
    <property type="entry name" value="TPR-like_helical_dom_sf"/>
</dbReference>
<gene>
    <name evidence="4" type="ORF">SanaruYs_09830</name>
</gene>
<feature type="repeat" description="TPR" evidence="1">
    <location>
        <begin position="228"/>
        <end position="261"/>
    </location>
</feature>
<reference evidence="4 5" key="1">
    <citation type="submission" date="2018-11" db="EMBL/GenBank/DDBJ databases">
        <title>Chryseotalea sanarue gen. nov., sp., nov., a member of the family Cytophagaceae, isolated from a brackish lake in Hamamatsu Japan.</title>
        <authorList>
            <person name="Maejima Y."/>
            <person name="Iino T."/>
            <person name="Muraguchi Y."/>
            <person name="Fukuda K."/>
            <person name="Ohkuma M."/>
            <person name="Moriuchi R."/>
            <person name="Dohra H."/>
            <person name="Kimbara K."/>
            <person name="Shintani M."/>
        </authorList>
    </citation>
    <scope>NUCLEOTIDE SEQUENCE [LARGE SCALE GENOMIC DNA]</scope>
    <source>
        <strain evidence="4 5">Ys</strain>
    </source>
</reference>